<accession>A0ABP6GWT8</accession>
<gene>
    <name evidence="2" type="ORF">GCM10010439_51220</name>
</gene>
<keyword evidence="3" id="KW-1185">Reference proteome</keyword>
<name>A0ABP6GWT8_9ACTN</name>
<protein>
    <submittedName>
        <fullName evidence="2">Uncharacterized protein</fullName>
    </submittedName>
</protein>
<sequence>MAPSASEDQEQRDEPKSGKRVASLPARQVLADLPAVFREGAREWVLREMGVRIDRMLGEGWSRGAIIGAANDVAAARTIDGDHIPALRAVRAALMGNAPGRHCDHCGRARIADGAYCTAGCDAFTVDPGAVPEEIDPDQLARVHATLGASA</sequence>
<comment type="caution">
    <text evidence="2">The sequence shown here is derived from an EMBL/GenBank/DDBJ whole genome shotgun (WGS) entry which is preliminary data.</text>
</comment>
<dbReference type="RefSeq" id="WP_344453571.1">
    <property type="nucleotide sequence ID" value="NZ_BAAATZ010000022.1"/>
</dbReference>
<evidence type="ECO:0000256" key="1">
    <source>
        <dbReference type="SAM" id="MobiDB-lite"/>
    </source>
</evidence>
<dbReference type="Proteomes" id="UP001501842">
    <property type="component" value="Unassembled WGS sequence"/>
</dbReference>
<organism evidence="2 3">
    <name type="scientific">Actinocorallia aurantiaca</name>
    <dbReference type="NCBI Taxonomy" id="46204"/>
    <lineage>
        <taxon>Bacteria</taxon>
        <taxon>Bacillati</taxon>
        <taxon>Actinomycetota</taxon>
        <taxon>Actinomycetes</taxon>
        <taxon>Streptosporangiales</taxon>
        <taxon>Thermomonosporaceae</taxon>
        <taxon>Actinocorallia</taxon>
    </lineage>
</organism>
<evidence type="ECO:0000313" key="3">
    <source>
        <dbReference type="Proteomes" id="UP001501842"/>
    </source>
</evidence>
<feature type="region of interest" description="Disordered" evidence="1">
    <location>
        <begin position="1"/>
        <end position="23"/>
    </location>
</feature>
<evidence type="ECO:0000313" key="2">
    <source>
        <dbReference type="EMBL" id="GAA2732774.1"/>
    </source>
</evidence>
<dbReference type="EMBL" id="BAAATZ010000022">
    <property type="protein sequence ID" value="GAA2732774.1"/>
    <property type="molecule type" value="Genomic_DNA"/>
</dbReference>
<reference evidence="3" key="1">
    <citation type="journal article" date="2019" name="Int. J. Syst. Evol. Microbiol.">
        <title>The Global Catalogue of Microorganisms (GCM) 10K type strain sequencing project: providing services to taxonomists for standard genome sequencing and annotation.</title>
        <authorList>
            <consortium name="The Broad Institute Genomics Platform"/>
            <consortium name="The Broad Institute Genome Sequencing Center for Infectious Disease"/>
            <person name="Wu L."/>
            <person name="Ma J."/>
        </authorList>
    </citation>
    <scope>NUCLEOTIDE SEQUENCE [LARGE SCALE GENOMIC DNA]</scope>
    <source>
        <strain evidence="3">JCM 8201</strain>
    </source>
</reference>
<proteinExistence type="predicted"/>